<accession>G4QBQ9</accession>
<dbReference type="GO" id="GO:0009279">
    <property type="term" value="C:cell outer membrane"/>
    <property type="evidence" value="ECO:0007669"/>
    <property type="project" value="UniProtKB-SubCell"/>
</dbReference>
<evidence type="ECO:0000256" key="5">
    <source>
        <dbReference type="ARBA" id="ARBA00022452"/>
    </source>
</evidence>
<evidence type="ECO:0000256" key="10">
    <source>
        <dbReference type="ARBA" id="ARBA00023237"/>
    </source>
</evidence>
<dbReference type="Gene3D" id="3.30.1300.30">
    <property type="entry name" value="GSPII I/J protein-like"/>
    <property type="match status" value="1"/>
</dbReference>
<keyword evidence="7" id="KW-0732">Signal</keyword>
<evidence type="ECO:0000256" key="1">
    <source>
        <dbReference type="ARBA" id="ARBA00004241"/>
    </source>
</evidence>
<comment type="similarity">
    <text evidence="3">Belongs to the autotransporter-2 (AT-2) (TC 1.B.40) family.</text>
</comment>
<evidence type="ECO:0000256" key="2">
    <source>
        <dbReference type="ARBA" id="ARBA00004442"/>
    </source>
</evidence>
<dbReference type="GO" id="GO:0009986">
    <property type="term" value="C:cell surface"/>
    <property type="evidence" value="ECO:0007669"/>
    <property type="project" value="UniProtKB-SubCell"/>
</dbReference>
<evidence type="ECO:0000313" key="15">
    <source>
        <dbReference type="EMBL" id="AEP37254.1"/>
    </source>
</evidence>
<evidence type="ECO:0000259" key="13">
    <source>
        <dbReference type="Pfam" id="PF05662"/>
    </source>
</evidence>
<dbReference type="RefSeq" id="WP_014112146.1">
    <property type="nucleotide sequence ID" value="NC_016043.1"/>
</dbReference>
<dbReference type="Pfam" id="PF03895">
    <property type="entry name" value="YadA_anchor"/>
    <property type="match status" value="1"/>
</dbReference>
<keyword evidence="16" id="KW-1185">Reference proteome</keyword>
<dbReference type="CDD" id="cd12820">
    <property type="entry name" value="LbR_YadA-like"/>
    <property type="match status" value="2"/>
</dbReference>
<reference key="1">
    <citation type="submission" date="2011-09" db="EMBL/GenBank/DDBJ databases">
        <title>Genomic characterization of the Taylorella genus.</title>
        <authorList>
            <person name="Hebert L."/>
            <person name="Moumen B."/>
            <person name="Pons N."/>
            <person name="Duquesne F."/>
            <person name="Breuil M.-F."/>
            <person name="Goux D."/>
            <person name="Batto J.-M."/>
            <person name="Renault P."/>
            <person name="Laugier C."/>
            <person name="Petry S."/>
        </authorList>
    </citation>
    <scope>NUCLEOTIDE SEQUENCE</scope>
    <source>
        <strain>MCE3</strain>
    </source>
</reference>
<sequence>MNKIFKSKFNKTLGSWVAVSELVKGFCKNSKVVAVGVALVATAEIVEAKQTITEEVEITESVVLKDDVTVDGDVFLDGFRIHAGGPTFIIDHVNPYPKNNLWEPMYFNVQIGMGASAQGQQSFAIGQYSEANGSNNFALGHYARAQGDKSNAFGYNSYASIGSVSVGNNNVAMWNSFASGQHNYAFTNQAVSVGLHNASYGKNAISIGAANTSTTEAASSMGVFNYAGPSNLLGSKEVNGVMTPRLLDVLNALPYEPISNKPEDQLSAIYINSIKARLWNTSKYWQNSGLTFTTNDYDSLKYLSEKEQQEISKAIEKAGKDWPHNHQSAVGNFNTVTGGFASGFGTYNTAIGDESSAFGHNNLSLGTFSSAIGSWNVSLGTASTAVGMRNIASADYSVAVGYTNRASGYDAIAIGIDNYSKNDATTSDGSNLDGTSLVRWVQGSIGIGIGNDVGDDALGFGNGNVVNARSIAVGTKNSILNNIISVNNNSQIIIDENKKIGNSYGFVFGYNNKIYSGRSASTINVNISGSHNFAQNAEQSSIFGFKNYLGAQVDFTDVRPDKDPKVKELNVSRISLATVIGNQNYSSASKSIVIGHSNGLTYGAQNSIVIGSNIKANRANAIYLGINASTDGYQKVTIPEGAKWAGADNKGKDWVMTIGRPGQERQIQHVAAGRINKDSTDAINGSQLYWFKKSLDEKIGELLPAIADEKGTTVKPKEDKVVIGGGVPEENNKPENFTTGNITTETEIGADGKNTGKLNIKLAKNLKGLESAEFVDENGNGTVITKDGIKTVVKEKDSEGKDVIKEIAMGTSYVGDDGNKVDVPLNKTLNLKGGATDVSNEDNIGVVKGNDNTLNVRLAKNLKGIESIDGLKEMSYDEMQEAENKNKAVSVKSLENYLEKYGSGGTSGGSGEFNGDAGGKEITNLKPGTKHDSAATVGQVEERYDDALGASAMAMATSGLPQATAPGKSMVSVAGSTLDGKQGYALGISTVSCNGKWVIKGSVAGSSRKQLGATIGAGYQW</sequence>
<comment type="subcellular location">
    <subcellularLocation>
        <location evidence="2">Cell outer membrane</location>
    </subcellularLocation>
    <subcellularLocation>
        <location evidence="1">Cell surface</location>
    </subcellularLocation>
</comment>
<keyword evidence="4" id="KW-0813">Transport</keyword>
<dbReference type="Proteomes" id="UP000009284">
    <property type="component" value="Chromosome"/>
</dbReference>
<dbReference type="SUPFAM" id="SSF101967">
    <property type="entry name" value="Adhesin YadA, collagen-binding domain"/>
    <property type="match status" value="3"/>
</dbReference>
<dbReference type="KEGG" id="tas:TASI_1516"/>
<evidence type="ECO:0000256" key="8">
    <source>
        <dbReference type="ARBA" id="ARBA00022927"/>
    </source>
</evidence>
<dbReference type="EMBL" id="CP003059">
    <property type="protein sequence ID" value="AEP37254.1"/>
    <property type="molecule type" value="Genomic_DNA"/>
</dbReference>
<feature type="domain" description="Trimeric autotransporter adhesin YadA-like head" evidence="12">
    <location>
        <begin position="117"/>
        <end position="143"/>
    </location>
</feature>
<feature type="domain" description="Trimeric autotransporter adhesin YadA-like C-terminal membrane anchor" evidence="11">
    <location>
        <begin position="961"/>
        <end position="1021"/>
    </location>
</feature>
<organism evidence="15 16">
    <name type="scientific">Taylorella asinigenitalis (strain MCE3)</name>
    <dbReference type="NCBI Taxonomy" id="1008459"/>
    <lineage>
        <taxon>Bacteria</taxon>
        <taxon>Pseudomonadati</taxon>
        <taxon>Pseudomonadota</taxon>
        <taxon>Betaproteobacteria</taxon>
        <taxon>Burkholderiales</taxon>
        <taxon>Alcaligenaceae</taxon>
        <taxon>Taylorella</taxon>
    </lineage>
</organism>
<name>G4QBQ9_TAYAM</name>
<evidence type="ECO:0000259" key="14">
    <source>
        <dbReference type="Pfam" id="PF13018"/>
    </source>
</evidence>
<dbReference type="InterPro" id="IPR005594">
    <property type="entry name" value="YadA_C"/>
</dbReference>
<evidence type="ECO:0000256" key="3">
    <source>
        <dbReference type="ARBA" id="ARBA00005848"/>
    </source>
</evidence>
<evidence type="ECO:0000256" key="7">
    <source>
        <dbReference type="ARBA" id="ARBA00022729"/>
    </source>
</evidence>
<keyword evidence="10" id="KW-0998">Cell outer membrane</keyword>
<dbReference type="AlphaFoldDB" id="G4QBQ9"/>
<evidence type="ECO:0000256" key="6">
    <source>
        <dbReference type="ARBA" id="ARBA00022692"/>
    </source>
</evidence>
<dbReference type="HOGENOM" id="CLU_009548_0_0_4"/>
<dbReference type="InterPro" id="IPR011049">
    <property type="entry name" value="Serralysin-like_metalloprot_C"/>
</dbReference>
<dbReference type="InterPro" id="IPR008635">
    <property type="entry name" value="Coiled_stalk_dom"/>
</dbReference>
<evidence type="ECO:0000256" key="4">
    <source>
        <dbReference type="ARBA" id="ARBA00022448"/>
    </source>
</evidence>
<dbReference type="Gene3D" id="1.20.5.170">
    <property type="match status" value="1"/>
</dbReference>
<feature type="domain" description="ESPR" evidence="14">
    <location>
        <begin position="1"/>
        <end position="42"/>
    </location>
</feature>
<evidence type="ECO:0000313" key="16">
    <source>
        <dbReference type="Proteomes" id="UP000009284"/>
    </source>
</evidence>
<dbReference type="Pfam" id="PF05658">
    <property type="entry name" value="YadA_head"/>
    <property type="match status" value="3"/>
</dbReference>
<dbReference type="InterPro" id="IPR045584">
    <property type="entry name" value="Pilin-like"/>
</dbReference>
<feature type="domain" description="Trimeric autotransporter adhesin YadA-like head" evidence="12">
    <location>
        <begin position="392"/>
        <end position="415"/>
    </location>
</feature>
<evidence type="ECO:0000256" key="9">
    <source>
        <dbReference type="ARBA" id="ARBA00023136"/>
    </source>
</evidence>
<gene>
    <name evidence="15" type="ordered locus">TASI_1516</name>
</gene>
<dbReference type="SUPFAM" id="SSF54523">
    <property type="entry name" value="Pili subunits"/>
    <property type="match status" value="1"/>
</dbReference>
<feature type="domain" description="Trimeric autotransporter adhesin YadA-like head" evidence="12">
    <location>
        <begin position="350"/>
        <end position="374"/>
    </location>
</feature>
<evidence type="ECO:0000259" key="12">
    <source>
        <dbReference type="Pfam" id="PF05658"/>
    </source>
</evidence>
<dbReference type="STRING" id="1008459.TASI_1516"/>
<feature type="domain" description="Trimeric autotransporter adhesin YadA-like stalk" evidence="13">
    <location>
        <begin position="666"/>
        <end position="699"/>
    </location>
</feature>
<dbReference type="InterPro" id="IPR024973">
    <property type="entry name" value="ESPR"/>
</dbReference>
<keyword evidence="5" id="KW-1134">Transmembrane beta strand</keyword>
<dbReference type="Gene3D" id="2.150.10.10">
    <property type="entry name" value="Serralysin-like metalloprotease, C-terminal"/>
    <property type="match status" value="3"/>
</dbReference>
<reference evidence="15 16" key="2">
    <citation type="journal article" date="2012" name="PLoS ONE">
        <title>Genomic characterization of the taylorella genus.</title>
        <authorList>
            <person name="Hebert L."/>
            <person name="Moumen B."/>
            <person name="Pons N."/>
            <person name="Duquesne F."/>
            <person name="Breuil M.F."/>
            <person name="Goux D."/>
            <person name="Batto J.M."/>
            <person name="Laugier C."/>
            <person name="Renault P."/>
            <person name="Petry S."/>
        </authorList>
    </citation>
    <scope>NUCLEOTIDE SEQUENCE [LARGE SCALE GENOMIC DNA]</scope>
    <source>
        <strain evidence="15 16">MCE3</strain>
    </source>
</reference>
<dbReference type="OrthoDB" id="1632057at2"/>
<dbReference type="InterPro" id="IPR008640">
    <property type="entry name" value="Adhesin_Head_dom"/>
</dbReference>
<evidence type="ECO:0000259" key="11">
    <source>
        <dbReference type="Pfam" id="PF03895"/>
    </source>
</evidence>
<keyword evidence="6" id="KW-0812">Transmembrane</keyword>
<keyword evidence="9" id="KW-0472">Membrane</keyword>
<dbReference type="GO" id="GO:0015031">
    <property type="term" value="P:protein transport"/>
    <property type="evidence" value="ECO:0007669"/>
    <property type="project" value="UniProtKB-KW"/>
</dbReference>
<dbReference type="PROSITE" id="PS50890">
    <property type="entry name" value="PUA"/>
    <property type="match status" value="1"/>
</dbReference>
<dbReference type="eggNOG" id="COG5295">
    <property type="taxonomic scope" value="Bacteria"/>
</dbReference>
<protein>
    <submittedName>
        <fullName evidence="15">Uncharacterized protein</fullName>
    </submittedName>
</protein>
<dbReference type="Pfam" id="PF13018">
    <property type="entry name" value="ESPR"/>
    <property type="match status" value="1"/>
</dbReference>
<proteinExistence type="inferred from homology"/>
<dbReference type="Pfam" id="PF05662">
    <property type="entry name" value="YadA_stalk"/>
    <property type="match status" value="1"/>
</dbReference>
<keyword evidence="8" id="KW-0653">Protein transport</keyword>